<keyword evidence="7" id="KW-0812">Transmembrane</keyword>
<dbReference type="AlphaFoldDB" id="A0AAE3G894"/>
<name>A0AAE3G894_9GAMM</name>
<comment type="similarity">
    <text evidence="2">Belongs to the FlgA family.</text>
</comment>
<keyword evidence="9" id="KW-0966">Cell projection</keyword>
<evidence type="ECO:0000256" key="2">
    <source>
        <dbReference type="ARBA" id="ARBA00010474"/>
    </source>
</evidence>
<dbReference type="NCBIfam" id="TIGR03170">
    <property type="entry name" value="flgA_cterm"/>
    <property type="match status" value="1"/>
</dbReference>
<comment type="caution">
    <text evidence="9">The sequence shown here is derived from an EMBL/GenBank/DDBJ whole genome shotgun (WGS) entry which is preliminary data.</text>
</comment>
<keyword evidence="9" id="KW-0282">Flagellum</keyword>
<dbReference type="Pfam" id="PF17656">
    <property type="entry name" value="ChapFlgA_N"/>
    <property type="match status" value="1"/>
</dbReference>
<dbReference type="CDD" id="cd11614">
    <property type="entry name" value="SAF_CpaB_FlgA_like"/>
    <property type="match status" value="1"/>
</dbReference>
<comment type="subcellular location">
    <subcellularLocation>
        <location evidence="1">Periplasm</location>
    </subcellularLocation>
</comment>
<keyword evidence="10" id="KW-1185">Reference proteome</keyword>
<proteinExistence type="inferred from homology"/>
<protein>
    <recommendedName>
        <fullName evidence="3">Flagella basal body P-ring formation protein FlgA</fullName>
    </recommendedName>
</protein>
<dbReference type="Gene3D" id="2.30.30.760">
    <property type="match status" value="1"/>
</dbReference>
<evidence type="ECO:0000256" key="1">
    <source>
        <dbReference type="ARBA" id="ARBA00004418"/>
    </source>
</evidence>
<dbReference type="InterPro" id="IPR039246">
    <property type="entry name" value="Flagellar_FlgA"/>
</dbReference>
<evidence type="ECO:0000313" key="9">
    <source>
        <dbReference type="EMBL" id="MCP1675627.1"/>
    </source>
</evidence>
<feature type="transmembrane region" description="Helical" evidence="7">
    <location>
        <begin position="21"/>
        <end position="44"/>
    </location>
</feature>
<evidence type="ECO:0000256" key="7">
    <source>
        <dbReference type="SAM" id="Phobius"/>
    </source>
</evidence>
<evidence type="ECO:0000313" key="10">
    <source>
        <dbReference type="Proteomes" id="UP001205843"/>
    </source>
</evidence>
<keyword evidence="7" id="KW-0472">Membrane</keyword>
<dbReference type="SMART" id="SM00858">
    <property type="entry name" value="SAF"/>
    <property type="match status" value="1"/>
</dbReference>
<dbReference type="InterPro" id="IPR017585">
    <property type="entry name" value="SAF_FlgA"/>
</dbReference>
<dbReference type="GO" id="GO:0042597">
    <property type="term" value="C:periplasmic space"/>
    <property type="evidence" value="ECO:0007669"/>
    <property type="project" value="UniProtKB-SubCell"/>
</dbReference>
<gene>
    <name evidence="9" type="ORF">J2T57_002777</name>
</gene>
<dbReference type="Gene3D" id="3.90.1210.10">
    <property type="entry name" value="Antifreeze-like/N-acetylneuraminic acid synthase C-terminal domain"/>
    <property type="match status" value="1"/>
</dbReference>
<dbReference type="RefSeq" id="WP_253479235.1">
    <property type="nucleotide sequence ID" value="NZ_JALJXV010000006.1"/>
</dbReference>
<dbReference type="Proteomes" id="UP001205843">
    <property type="component" value="Unassembled WGS sequence"/>
</dbReference>
<evidence type="ECO:0000256" key="3">
    <source>
        <dbReference type="ARBA" id="ARBA00014754"/>
    </source>
</evidence>
<dbReference type="EMBL" id="JALJXV010000006">
    <property type="protein sequence ID" value="MCP1675627.1"/>
    <property type="molecule type" value="Genomic_DNA"/>
</dbReference>
<organism evidence="9 10">
    <name type="scientific">Natronocella acetinitrilica</name>
    <dbReference type="NCBI Taxonomy" id="414046"/>
    <lineage>
        <taxon>Bacteria</taxon>
        <taxon>Pseudomonadati</taxon>
        <taxon>Pseudomonadota</taxon>
        <taxon>Gammaproteobacteria</taxon>
        <taxon>Chromatiales</taxon>
        <taxon>Ectothiorhodospiraceae</taxon>
        <taxon>Natronocella</taxon>
    </lineage>
</organism>
<dbReference type="Pfam" id="PF13144">
    <property type="entry name" value="ChapFlgA"/>
    <property type="match status" value="1"/>
</dbReference>
<evidence type="ECO:0000256" key="6">
    <source>
        <dbReference type="ARBA" id="ARBA00025643"/>
    </source>
</evidence>
<dbReference type="InterPro" id="IPR041231">
    <property type="entry name" value="FlgA_N"/>
</dbReference>
<keyword evidence="5" id="KW-0574">Periplasm</keyword>
<dbReference type="PANTHER" id="PTHR36307">
    <property type="entry name" value="FLAGELLA BASAL BODY P-RING FORMATION PROTEIN FLGA"/>
    <property type="match status" value="1"/>
</dbReference>
<dbReference type="PANTHER" id="PTHR36307:SF1">
    <property type="entry name" value="FLAGELLA BASAL BODY P-RING FORMATION PROTEIN FLGA"/>
    <property type="match status" value="1"/>
</dbReference>
<keyword evidence="4" id="KW-0732">Signal</keyword>
<keyword evidence="7" id="KW-1133">Transmembrane helix</keyword>
<evidence type="ECO:0000256" key="4">
    <source>
        <dbReference type="ARBA" id="ARBA00022729"/>
    </source>
</evidence>
<keyword evidence="9" id="KW-0969">Cilium</keyword>
<dbReference type="InterPro" id="IPR013974">
    <property type="entry name" value="SAF"/>
</dbReference>
<sequence length="255" mass="27602">MTELIRGRHDTTLTGVTTSSVGFPALGVIVLTLLLLTPLLAGAANGVQSLESIRDAARVYAEGQLLSPGQRGQVTIGRLDPRLRLRQCSLPLETFQHQTNRQGGRTTIGVRCADQAPWTIYVSAQVDSFVEVYTVGRTLSRGERLREADLSLLEVNVGTLGHGYFTEADQVVGMELRRPARSGEVLTPAMITLPELVRRGQTVTVLASSGSAQVSMRGEAMEGGAMGDRIRVRNVQSQRVIEGEIIGDGRVRVRL</sequence>
<reference evidence="9" key="1">
    <citation type="submission" date="2022-03" db="EMBL/GenBank/DDBJ databases">
        <title>Genomic Encyclopedia of Type Strains, Phase III (KMG-III): the genomes of soil and plant-associated and newly described type strains.</title>
        <authorList>
            <person name="Whitman W."/>
        </authorList>
    </citation>
    <scope>NUCLEOTIDE SEQUENCE</scope>
    <source>
        <strain evidence="9">ANL 6-2</strain>
    </source>
</reference>
<evidence type="ECO:0000256" key="5">
    <source>
        <dbReference type="ARBA" id="ARBA00022764"/>
    </source>
</evidence>
<accession>A0AAE3G894</accession>
<evidence type="ECO:0000259" key="8">
    <source>
        <dbReference type="SMART" id="SM00858"/>
    </source>
</evidence>
<comment type="function">
    <text evidence="6">Involved in the assembly process of the P-ring formation. It may associate with FlgF on the rod constituting a structure essential for the P-ring assembly or may act as a modulator protein for the P-ring assembly.</text>
</comment>
<feature type="domain" description="SAF" evidence="8">
    <location>
        <begin position="130"/>
        <end position="192"/>
    </location>
</feature>
<dbReference type="GO" id="GO:0044780">
    <property type="term" value="P:bacterial-type flagellum assembly"/>
    <property type="evidence" value="ECO:0007669"/>
    <property type="project" value="InterPro"/>
</dbReference>